<name>F1A1E5_DICPU</name>
<dbReference type="RefSeq" id="XP_003293488.1">
    <property type="nucleotide sequence ID" value="XM_003293440.1"/>
</dbReference>
<dbReference type="CDD" id="cd18870">
    <property type="entry name" value="NUDIX_AcylCoAdiphos_Nudt19"/>
    <property type="match status" value="1"/>
</dbReference>
<evidence type="ECO:0000259" key="7">
    <source>
        <dbReference type="PROSITE" id="PS51462"/>
    </source>
</evidence>
<keyword evidence="9" id="KW-1185">Reference proteome</keyword>
<feature type="domain" description="Nudix hydrolase" evidence="7">
    <location>
        <begin position="7"/>
        <end position="244"/>
    </location>
</feature>
<dbReference type="InterPro" id="IPR039121">
    <property type="entry name" value="NUDT19"/>
</dbReference>
<evidence type="ECO:0000256" key="5">
    <source>
        <dbReference type="ARBA" id="ARBA00022842"/>
    </source>
</evidence>
<dbReference type="GO" id="GO:0046872">
    <property type="term" value="F:metal ion binding"/>
    <property type="evidence" value="ECO:0007669"/>
    <property type="project" value="UniProtKB-KW"/>
</dbReference>
<dbReference type="STRING" id="5786.F1A1E5"/>
<dbReference type="OMA" id="QWARWVT"/>
<dbReference type="Proteomes" id="UP000001064">
    <property type="component" value="Unassembled WGS sequence"/>
</dbReference>
<dbReference type="AlphaFoldDB" id="F1A1E5"/>
<reference evidence="9" key="1">
    <citation type="journal article" date="2011" name="Genome Biol.">
        <title>Comparative genomics of the social amoebae Dictyostelium discoideum and Dictyostelium purpureum.</title>
        <authorList>
            <consortium name="US DOE Joint Genome Institute (JGI-PGF)"/>
            <person name="Sucgang R."/>
            <person name="Kuo A."/>
            <person name="Tian X."/>
            <person name="Salerno W."/>
            <person name="Parikh A."/>
            <person name="Feasley C.L."/>
            <person name="Dalin E."/>
            <person name="Tu H."/>
            <person name="Huang E."/>
            <person name="Barry K."/>
            <person name="Lindquist E."/>
            <person name="Shapiro H."/>
            <person name="Bruce D."/>
            <person name="Schmutz J."/>
            <person name="Salamov A."/>
            <person name="Fey P."/>
            <person name="Gaudet P."/>
            <person name="Anjard C."/>
            <person name="Babu M.M."/>
            <person name="Basu S."/>
            <person name="Bushmanova Y."/>
            <person name="van der Wel H."/>
            <person name="Katoh-Kurasawa M."/>
            <person name="Dinh C."/>
            <person name="Coutinho P.M."/>
            <person name="Saito T."/>
            <person name="Elias M."/>
            <person name="Schaap P."/>
            <person name="Kay R.R."/>
            <person name="Henrissat B."/>
            <person name="Eichinger L."/>
            <person name="Rivero F."/>
            <person name="Putnam N.H."/>
            <person name="West C.M."/>
            <person name="Loomis W.F."/>
            <person name="Chisholm R.L."/>
            <person name="Shaulsky G."/>
            <person name="Strassmann J.E."/>
            <person name="Queller D.C."/>
            <person name="Kuspa A."/>
            <person name="Grigoriev I.V."/>
        </authorList>
    </citation>
    <scope>NUCLEOTIDE SEQUENCE [LARGE SCALE GENOMIC DNA]</scope>
    <source>
        <strain evidence="9">QSDP1</strain>
    </source>
</reference>
<dbReference type="KEGG" id="dpp:DICPUDRAFT_42098"/>
<dbReference type="SUPFAM" id="SSF55811">
    <property type="entry name" value="Nudix"/>
    <property type="match status" value="1"/>
</dbReference>
<sequence length="346" mass="40409">IIMSNDKIKLASTAVVLLKWGNINGSSLKKLDLLNKKPLEKFDYRVMMVKRSNKIKFFPSAHVFPGGAVDQHDFKPEWSNIFEKGLNGSPIKNLPIKVSALREVLEETNFFLDKNRQLMDEKNLSEIESLQKNLMDREASAKTNFLFDFLNEKKEKDNIVVSLNNLYQWARWVTPDLGPKQTHRFDTYFYLNPLYEYPELCKIDGTENTQLDWFSPDEALEEHRLGNISLPPPTWFTFQQLSKLYTLDEVINVAKQREEAEILYEPKMVEGITIKKFDYYERNQVLNGDSLFETGKEGPSKNRIIIRSRSGSLTDQYSWYYEYLNNIPNSIDRQYNGCKTNLPSKL</sequence>
<comment type="cofactor">
    <cofactor evidence="2">
        <name>Mg(2+)</name>
        <dbReference type="ChEBI" id="CHEBI:18420"/>
    </cofactor>
</comment>
<evidence type="ECO:0000313" key="9">
    <source>
        <dbReference type="Proteomes" id="UP000001064"/>
    </source>
</evidence>
<dbReference type="GO" id="GO:0016818">
    <property type="term" value="F:hydrolase activity, acting on acid anhydrides, in phosphorus-containing anhydrides"/>
    <property type="evidence" value="ECO:0007669"/>
    <property type="project" value="InterPro"/>
</dbReference>
<dbReference type="OrthoDB" id="1695362at2759"/>
<dbReference type="Gene3D" id="3.90.79.10">
    <property type="entry name" value="Nucleoside Triphosphate Pyrophosphohydrolase"/>
    <property type="match status" value="1"/>
</dbReference>
<dbReference type="InterPro" id="IPR015797">
    <property type="entry name" value="NUDIX_hydrolase-like_dom_sf"/>
</dbReference>
<dbReference type="eggNOG" id="KOG3904">
    <property type="taxonomic scope" value="Eukaryota"/>
</dbReference>
<gene>
    <name evidence="8" type="ORF">DICPUDRAFT_42098</name>
</gene>
<dbReference type="VEuPathDB" id="AmoebaDB:DICPUDRAFT_42098"/>
<dbReference type="PROSITE" id="PS51462">
    <property type="entry name" value="NUDIX"/>
    <property type="match status" value="1"/>
</dbReference>
<evidence type="ECO:0000313" key="8">
    <source>
        <dbReference type="EMBL" id="EGC29985.1"/>
    </source>
</evidence>
<keyword evidence="6" id="KW-0464">Manganese</keyword>
<keyword evidence="3" id="KW-0479">Metal-binding</keyword>
<comment type="cofactor">
    <cofactor evidence="1">
        <name>Mn(2+)</name>
        <dbReference type="ChEBI" id="CHEBI:29035"/>
    </cofactor>
</comment>
<evidence type="ECO:0000256" key="3">
    <source>
        <dbReference type="ARBA" id="ARBA00022723"/>
    </source>
</evidence>
<dbReference type="InParanoid" id="F1A1E5"/>
<keyword evidence="5" id="KW-0460">Magnesium</keyword>
<dbReference type="GeneID" id="10511408"/>
<dbReference type="PANTHER" id="PTHR12318:SF0">
    <property type="entry name" value="ACYL-COENZYME A DIPHOSPHATASE NUDT19"/>
    <property type="match status" value="1"/>
</dbReference>
<evidence type="ECO:0000256" key="1">
    <source>
        <dbReference type="ARBA" id="ARBA00001936"/>
    </source>
</evidence>
<evidence type="ECO:0000256" key="6">
    <source>
        <dbReference type="ARBA" id="ARBA00023211"/>
    </source>
</evidence>
<protein>
    <recommendedName>
        <fullName evidence="7">Nudix hydrolase domain-containing protein</fullName>
    </recommendedName>
</protein>
<dbReference type="PANTHER" id="PTHR12318">
    <property type="entry name" value="TESTOSTERONE-REGULATED PROTEIN RP2"/>
    <property type="match status" value="1"/>
</dbReference>
<proteinExistence type="predicted"/>
<evidence type="ECO:0000256" key="2">
    <source>
        <dbReference type="ARBA" id="ARBA00001946"/>
    </source>
</evidence>
<evidence type="ECO:0000256" key="4">
    <source>
        <dbReference type="ARBA" id="ARBA00022801"/>
    </source>
</evidence>
<accession>F1A1E5</accession>
<organism evidence="8 9">
    <name type="scientific">Dictyostelium purpureum</name>
    <name type="common">Slime mold</name>
    <dbReference type="NCBI Taxonomy" id="5786"/>
    <lineage>
        <taxon>Eukaryota</taxon>
        <taxon>Amoebozoa</taxon>
        <taxon>Evosea</taxon>
        <taxon>Eumycetozoa</taxon>
        <taxon>Dictyostelia</taxon>
        <taxon>Dictyosteliales</taxon>
        <taxon>Dictyosteliaceae</taxon>
        <taxon>Dictyostelium</taxon>
    </lineage>
</organism>
<dbReference type="InterPro" id="IPR000086">
    <property type="entry name" value="NUDIX_hydrolase_dom"/>
</dbReference>
<dbReference type="EMBL" id="GL871370">
    <property type="protein sequence ID" value="EGC29985.1"/>
    <property type="molecule type" value="Genomic_DNA"/>
</dbReference>
<keyword evidence="4" id="KW-0378">Hydrolase</keyword>
<dbReference type="FunCoup" id="F1A1E5">
    <property type="interactions" value="4"/>
</dbReference>
<feature type="non-terminal residue" evidence="8">
    <location>
        <position position="1"/>
    </location>
</feature>